<dbReference type="SUPFAM" id="SSF53335">
    <property type="entry name" value="S-adenosyl-L-methionine-dependent methyltransferases"/>
    <property type="match status" value="1"/>
</dbReference>
<evidence type="ECO:0000256" key="7">
    <source>
        <dbReference type="ARBA" id="ARBA00025330"/>
    </source>
</evidence>
<evidence type="ECO:0000256" key="9">
    <source>
        <dbReference type="HAMAP-Rule" id="MF_00090"/>
    </source>
</evidence>
<dbReference type="InterPro" id="IPR029063">
    <property type="entry name" value="SAM-dependent_MTases_sf"/>
</dbReference>
<dbReference type="PATRIC" id="fig|1392998.3.peg.2820"/>
<evidence type="ECO:0000256" key="8">
    <source>
        <dbReference type="ARBA" id="ARBA00029295"/>
    </source>
</evidence>
<dbReference type="Proteomes" id="UP000027153">
    <property type="component" value="Unassembled WGS sequence"/>
</dbReference>
<name>A0A062V748_9EURY</name>
<dbReference type="PANTHER" id="PTHR11579:SF0">
    <property type="entry name" value="PROTEIN-L-ISOASPARTATE(D-ASPARTATE) O-METHYLTRANSFERASE"/>
    <property type="match status" value="1"/>
</dbReference>
<evidence type="ECO:0000256" key="5">
    <source>
        <dbReference type="ARBA" id="ARBA00022679"/>
    </source>
</evidence>
<dbReference type="FunFam" id="3.40.50.150:FF:000010">
    <property type="entry name" value="Protein-L-isoaspartate O-methyltransferase"/>
    <property type="match status" value="1"/>
</dbReference>
<dbReference type="HAMAP" id="MF_00090">
    <property type="entry name" value="PIMT"/>
    <property type="match status" value="1"/>
</dbReference>
<dbReference type="PROSITE" id="PS01279">
    <property type="entry name" value="PCMT"/>
    <property type="match status" value="1"/>
</dbReference>
<keyword evidence="5 9" id="KW-0808">Transferase</keyword>
<comment type="similarity">
    <text evidence="2 9">Belongs to the methyltransferase superfamily. L-isoaspartyl/D-aspartyl protein methyltransferase family.</text>
</comment>
<dbReference type="InterPro" id="IPR000682">
    <property type="entry name" value="PCMT"/>
</dbReference>
<evidence type="ECO:0000256" key="3">
    <source>
        <dbReference type="ARBA" id="ARBA00022490"/>
    </source>
</evidence>
<dbReference type="OrthoDB" id="33618at2157"/>
<keyword evidence="3 9" id="KW-0963">Cytoplasm</keyword>
<dbReference type="GO" id="GO:0005737">
    <property type="term" value="C:cytoplasm"/>
    <property type="evidence" value="ECO:0007669"/>
    <property type="project" value="UniProtKB-SubCell"/>
</dbReference>
<comment type="function">
    <text evidence="7 9">Catalyzes the methyl esterification of L-isoaspartyl residues in peptides and proteins that result from spontaneous decomposition of normal L-aspartyl and L-asparaginyl residues. It plays a role in the repair and/or degradation of damaged proteins.</text>
</comment>
<dbReference type="NCBIfam" id="NF001453">
    <property type="entry name" value="PRK00312.1"/>
    <property type="match status" value="1"/>
</dbReference>
<dbReference type="PANTHER" id="PTHR11579">
    <property type="entry name" value="PROTEIN-L-ISOASPARTATE O-METHYLTRANSFERASE"/>
    <property type="match status" value="1"/>
</dbReference>
<dbReference type="Pfam" id="PF01135">
    <property type="entry name" value="PCMT"/>
    <property type="match status" value="1"/>
</dbReference>
<protein>
    <recommendedName>
        <fullName evidence="9">Protein-L-isoaspartate O-methyltransferase</fullName>
        <ecNumber evidence="9">2.1.1.77</ecNumber>
    </recommendedName>
    <alternativeName>
        <fullName evidence="9">L-isoaspartyl protein carboxyl methyltransferase</fullName>
    </alternativeName>
    <alternativeName>
        <fullName evidence="9">Protein L-isoaspartyl methyltransferase</fullName>
    </alternativeName>
    <alternativeName>
        <fullName evidence="9">Protein-beta-aspartate methyltransferase</fullName>
        <shortName evidence="9">PIMT</shortName>
    </alternativeName>
</protein>
<keyword evidence="11" id="KW-1185">Reference proteome</keyword>
<evidence type="ECO:0000256" key="6">
    <source>
        <dbReference type="ARBA" id="ARBA00022691"/>
    </source>
</evidence>
<feature type="active site" evidence="9">
    <location>
        <position position="59"/>
    </location>
</feature>
<dbReference type="NCBIfam" id="NF010549">
    <property type="entry name" value="PRK13942.1"/>
    <property type="match status" value="1"/>
</dbReference>
<gene>
    <name evidence="9" type="primary">pcm</name>
    <name evidence="10" type="ORF">ANME2D_03260</name>
</gene>
<dbReference type="CDD" id="cd02440">
    <property type="entry name" value="AdoMet_MTases"/>
    <property type="match status" value="1"/>
</dbReference>
<comment type="subcellular location">
    <subcellularLocation>
        <location evidence="1 9">Cytoplasm</location>
    </subcellularLocation>
</comment>
<dbReference type="EMBL" id="JMIY01000007">
    <property type="protein sequence ID" value="KCZ71225.1"/>
    <property type="molecule type" value="Genomic_DNA"/>
</dbReference>
<dbReference type="Gene3D" id="3.40.50.150">
    <property type="entry name" value="Vaccinia Virus protein VP39"/>
    <property type="match status" value="1"/>
</dbReference>
<dbReference type="GO" id="GO:0030091">
    <property type="term" value="P:protein repair"/>
    <property type="evidence" value="ECO:0007669"/>
    <property type="project" value="UniProtKB-UniRule"/>
</dbReference>
<proteinExistence type="inferred from homology"/>
<evidence type="ECO:0000256" key="1">
    <source>
        <dbReference type="ARBA" id="ARBA00004496"/>
    </source>
</evidence>
<dbReference type="GO" id="GO:0032259">
    <property type="term" value="P:methylation"/>
    <property type="evidence" value="ECO:0007669"/>
    <property type="project" value="UniProtKB-KW"/>
</dbReference>
<dbReference type="EC" id="2.1.1.77" evidence="9"/>
<accession>A0A062V748</accession>
<dbReference type="NCBIfam" id="TIGR00080">
    <property type="entry name" value="pimt"/>
    <property type="match status" value="1"/>
</dbReference>
<dbReference type="RefSeq" id="WP_048093519.1">
    <property type="nucleotide sequence ID" value="NZ_JMIY01000007.1"/>
</dbReference>
<evidence type="ECO:0000313" key="10">
    <source>
        <dbReference type="EMBL" id="KCZ71225.1"/>
    </source>
</evidence>
<sequence length="210" mass="23244">MEFEAQRDRLIRELRQRGISERVLNAIRRVPRHLFIPENEQQYAYTDYPLPIGWGQTISAPHMVAIMCDLLDIRDGMKVLEIGAGSGYHAAVMGILAGSGHVYAVEVIEDLASFARENIKKAGITNVTVIVSDGSLGLPDFAPYDRISVACAAPEILESLTDQLRIGGKLVIPVGQYYQILYLVIKTNGFKKEEKGEVVFVPLIGKKGFL</sequence>
<reference evidence="10 11" key="1">
    <citation type="journal article" date="2013" name="Nature">
        <title>Anaerobic oxidation of methane coupled to nitrate reduction in a novel archaeal lineage.</title>
        <authorList>
            <person name="Haroon M.F."/>
            <person name="Hu S."/>
            <person name="Shi Y."/>
            <person name="Imelfort M."/>
            <person name="Keller J."/>
            <person name="Hugenholtz P."/>
            <person name="Yuan Z."/>
            <person name="Tyson G.W."/>
        </authorList>
    </citation>
    <scope>NUCLEOTIDE SEQUENCE [LARGE SCALE GENOMIC DNA]</scope>
    <source>
        <strain evidence="10 11">ANME-2d</strain>
    </source>
</reference>
<evidence type="ECO:0000313" key="11">
    <source>
        <dbReference type="Proteomes" id="UP000027153"/>
    </source>
</evidence>
<evidence type="ECO:0000256" key="2">
    <source>
        <dbReference type="ARBA" id="ARBA00005369"/>
    </source>
</evidence>
<organism evidence="10 11">
    <name type="scientific">Candidatus Methanoperedens nitratireducens</name>
    <dbReference type="NCBI Taxonomy" id="1392998"/>
    <lineage>
        <taxon>Archaea</taxon>
        <taxon>Methanobacteriati</taxon>
        <taxon>Methanobacteriota</taxon>
        <taxon>Stenosarchaea group</taxon>
        <taxon>Methanomicrobia</taxon>
        <taxon>Methanosarcinales</taxon>
        <taxon>ANME-2 cluster</taxon>
        <taxon>Candidatus Methanoperedentaceae</taxon>
        <taxon>Candidatus Methanoperedens</taxon>
    </lineage>
</organism>
<evidence type="ECO:0000256" key="4">
    <source>
        <dbReference type="ARBA" id="ARBA00022603"/>
    </source>
</evidence>
<comment type="caution">
    <text evidence="10">The sequence shown here is derived from an EMBL/GenBank/DDBJ whole genome shotgun (WGS) entry which is preliminary data.</text>
</comment>
<dbReference type="GO" id="GO:0004719">
    <property type="term" value="F:protein-L-isoaspartate (D-aspartate) O-methyltransferase activity"/>
    <property type="evidence" value="ECO:0007669"/>
    <property type="project" value="UniProtKB-UniRule"/>
</dbReference>
<keyword evidence="4 9" id="KW-0489">Methyltransferase</keyword>
<dbReference type="AlphaFoldDB" id="A0A062V748"/>
<comment type="catalytic activity">
    <reaction evidence="8 9">
        <text>[protein]-L-isoaspartate + S-adenosyl-L-methionine = [protein]-L-isoaspartate alpha-methyl ester + S-adenosyl-L-homocysteine</text>
        <dbReference type="Rhea" id="RHEA:12705"/>
        <dbReference type="Rhea" id="RHEA-COMP:12143"/>
        <dbReference type="Rhea" id="RHEA-COMP:12144"/>
        <dbReference type="ChEBI" id="CHEBI:57856"/>
        <dbReference type="ChEBI" id="CHEBI:59789"/>
        <dbReference type="ChEBI" id="CHEBI:90596"/>
        <dbReference type="ChEBI" id="CHEBI:90598"/>
        <dbReference type="EC" id="2.1.1.77"/>
    </reaction>
</comment>
<keyword evidence="6 9" id="KW-0949">S-adenosyl-L-methionine</keyword>